<protein>
    <submittedName>
        <fullName evidence="1">Uncharacterized protein</fullName>
    </submittedName>
</protein>
<dbReference type="PATRIC" id="fig|2064.6.peg.3694"/>
<evidence type="ECO:0000313" key="2">
    <source>
        <dbReference type="Proteomes" id="UP000032066"/>
    </source>
</evidence>
<sequence>MTPAPRRQRRAAALALWRLRAPMLAFEWDAEWGLDRAVVDELFRSVVSAPDEQSDGRYRRAAAELSRAPLFESEVDDPNVRELVQLETLVRLLAFGEALAEPAENQSEDQADDQTEDQVEFIVEGPRDLAHYVDQCVEASFYDHPSQDAHRQYLAALPKPVRSHGLGYFASRNLAVEHACVETLPTLPATDGLLDTPAGRDLIARCEDFGAELAATLKWLGTTGH</sequence>
<dbReference type="Proteomes" id="UP000032066">
    <property type="component" value="Unassembled WGS sequence"/>
</dbReference>
<proteinExistence type="predicted"/>
<reference evidence="1 2" key="1">
    <citation type="submission" date="2015-02" db="EMBL/GenBank/DDBJ databases">
        <title>Draft genome sequence of Kitasatospora griseola MF730-N6, a bafilomycin, terpentecin and satosporin producer.</title>
        <authorList>
            <person name="Arens J.C."/>
            <person name="Haltli B."/>
            <person name="Kerr R.G."/>
        </authorList>
    </citation>
    <scope>NUCLEOTIDE SEQUENCE [LARGE SCALE GENOMIC DNA]</scope>
    <source>
        <strain evidence="1 2">MF730-N6</strain>
    </source>
</reference>
<dbReference type="EMBL" id="JXZB01000002">
    <property type="protein sequence ID" value="KIQ66089.1"/>
    <property type="molecule type" value="Genomic_DNA"/>
</dbReference>
<organism evidence="1 2">
    <name type="scientific">Kitasatospora griseola</name>
    <name type="common">Streptomyces griseolosporeus</name>
    <dbReference type="NCBI Taxonomy" id="2064"/>
    <lineage>
        <taxon>Bacteria</taxon>
        <taxon>Bacillati</taxon>
        <taxon>Actinomycetota</taxon>
        <taxon>Actinomycetes</taxon>
        <taxon>Kitasatosporales</taxon>
        <taxon>Streptomycetaceae</taxon>
        <taxon>Kitasatospora</taxon>
    </lineage>
</organism>
<gene>
    <name evidence="1" type="ORF">TR51_17225</name>
</gene>
<accession>A0A0D0PU72</accession>
<name>A0A0D0PU72_KITGR</name>
<dbReference type="AlphaFoldDB" id="A0A0D0PU72"/>
<evidence type="ECO:0000313" key="1">
    <source>
        <dbReference type="EMBL" id="KIQ66089.1"/>
    </source>
</evidence>
<keyword evidence="2" id="KW-1185">Reference proteome</keyword>
<comment type="caution">
    <text evidence="1">The sequence shown here is derived from an EMBL/GenBank/DDBJ whole genome shotgun (WGS) entry which is preliminary data.</text>
</comment>